<evidence type="ECO:0000256" key="3">
    <source>
        <dbReference type="ARBA" id="ARBA00022801"/>
    </source>
</evidence>
<dbReference type="PANTHER" id="PTHR43270:SF12">
    <property type="entry name" value="SUCCINYL-DIAMINOPIMELATE DESUCCINYLASE"/>
    <property type="match status" value="1"/>
</dbReference>
<evidence type="ECO:0000259" key="4">
    <source>
        <dbReference type="Pfam" id="PF07687"/>
    </source>
</evidence>
<gene>
    <name evidence="5" type="ORF">SBX37_13720</name>
</gene>
<dbReference type="PANTHER" id="PTHR43270">
    <property type="entry name" value="BETA-ALA-HIS DIPEPTIDASE"/>
    <property type="match status" value="1"/>
</dbReference>
<dbReference type="InterPro" id="IPR011650">
    <property type="entry name" value="Peptidase_M20_dimer"/>
</dbReference>
<keyword evidence="3" id="KW-0378">Hydrolase</keyword>
<reference evidence="5 6" key="1">
    <citation type="submission" date="2023-11" db="EMBL/GenBank/DDBJ databases">
        <title>Plant-associative lifestyle of Vibrio porteresiae and its evolutionary dynamics.</title>
        <authorList>
            <person name="Rameshkumar N."/>
            <person name="Kirti K."/>
        </authorList>
    </citation>
    <scope>NUCLEOTIDE SEQUENCE [LARGE SCALE GENOMIC DNA]</scope>
    <source>
        <strain evidence="5 6">MSSRF38</strain>
    </source>
</reference>
<evidence type="ECO:0000313" key="5">
    <source>
        <dbReference type="EMBL" id="MDW6003911.1"/>
    </source>
</evidence>
<comment type="caution">
    <text evidence="5">The sequence shown here is derived from an EMBL/GenBank/DDBJ whole genome shotgun (WGS) entry which is preliminary data.</text>
</comment>
<protein>
    <submittedName>
        <fullName evidence="5">M20 family metallopeptidase</fullName>
    </submittedName>
</protein>
<proteinExistence type="predicted"/>
<dbReference type="SUPFAM" id="SSF53187">
    <property type="entry name" value="Zn-dependent exopeptidases"/>
    <property type="match status" value="1"/>
</dbReference>
<dbReference type="Pfam" id="PF07687">
    <property type="entry name" value="M20_dimer"/>
    <property type="match status" value="1"/>
</dbReference>
<keyword evidence="6" id="KW-1185">Reference proteome</keyword>
<organism evidence="5 6">
    <name type="scientific">Vibrio mangrovi</name>
    <dbReference type="NCBI Taxonomy" id="474394"/>
    <lineage>
        <taxon>Bacteria</taxon>
        <taxon>Pseudomonadati</taxon>
        <taxon>Pseudomonadota</taxon>
        <taxon>Gammaproteobacteria</taxon>
        <taxon>Vibrionales</taxon>
        <taxon>Vibrionaceae</taxon>
        <taxon>Vibrio</taxon>
    </lineage>
</organism>
<evidence type="ECO:0000256" key="1">
    <source>
        <dbReference type="ARBA" id="ARBA00022670"/>
    </source>
</evidence>
<accession>A0ABU4I7I5</accession>
<dbReference type="InterPro" id="IPR002933">
    <property type="entry name" value="Peptidase_M20"/>
</dbReference>
<dbReference type="Gene3D" id="3.40.630.10">
    <property type="entry name" value="Zn peptidases"/>
    <property type="match status" value="1"/>
</dbReference>
<evidence type="ECO:0000256" key="2">
    <source>
        <dbReference type="ARBA" id="ARBA00022723"/>
    </source>
</evidence>
<dbReference type="Gene3D" id="3.30.70.360">
    <property type="match status" value="1"/>
</dbReference>
<dbReference type="Pfam" id="PF01546">
    <property type="entry name" value="Peptidase_M20"/>
    <property type="match status" value="1"/>
</dbReference>
<dbReference type="InterPro" id="IPR051458">
    <property type="entry name" value="Cyt/Met_Dipeptidase"/>
</dbReference>
<dbReference type="RefSeq" id="WP_200807647.1">
    <property type="nucleotide sequence ID" value="NZ_AP024883.1"/>
</dbReference>
<sequence>MMTREQAIEKVSEYYHRGQFIHELSQRVAIRSESQIPDGYPALAQYLTEQVIPYLCEMGFQCDILPNPASENPSAWPFLLAERIEDPDAITLLTYGHGDVVRGYDTQWQEGLNPWQLTVDGDFLYGRGTADNKGQHTINLAALRTVLETRGHLGFNVKVLFEMGEEAGSPGLAEFCRLHRSRLAADLFIASDGPRAAALHPTVFLGSRGSLNFDMRVRLRDGAHHSGNWGGLLVNAGTRLMHAWSTLIDAQGRILVPGLLPSSLPESVRRAVQDVPVGQGENDPKICTAWGEPGLTPAERVFGWNTLEILACKAGNPDAPANAIPGEASLHAQIRYVVGSDSNNFLKTIREHLAASGFDDVVVEASGVVQMEATRLEPEDPWVHWALSSIEQSTGKTAILLPNLGGSLPNDCFANTLGLPTVWIPHSYPACLQHGPNEHMLGSVALESLQLMTGIFWDLGAQGQLVREQRL</sequence>
<dbReference type="Proteomes" id="UP001283366">
    <property type="component" value="Unassembled WGS sequence"/>
</dbReference>
<dbReference type="NCBIfam" id="NF005478">
    <property type="entry name" value="PRK07079.1"/>
    <property type="match status" value="1"/>
</dbReference>
<dbReference type="EMBL" id="JAWRCO010000001">
    <property type="protein sequence ID" value="MDW6003911.1"/>
    <property type="molecule type" value="Genomic_DNA"/>
</dbReference>
<feature type="domain" description="Peptidase M20 dimerisation" evidence="4">
    <location>
        <begin position="206"/>
        <end position="355"/>
    </location>
</feature>
<name>A0ABU4I7I5_9VIBR</name>
<evidence type="ECO:0000313" key="6">
    <source>
        <dbReference type="Proteomes" id="UP001283366"/>
    </source>
</evidence>
<keyword evidence="2" id="KW-0479">Metal-binding</keyword>
<keyword evidence="1" id="KW-0645">Protease</keyword>